<proteinExistence type="predicted"/>
<organism evidence="1">
    <name type="scientific">Clastoptera arizonana</name>
    <name type="common">Arizona spittle bug</name>
    <dbReference type="NCBI Taxonomy" id="38151"/>
    <lineage>
        <taxon>Eukaryota</taxon>
        <taxon>Metazoa</taxon>
        <taxon>Ecdysozoa</taxon>
        <taxon>Arthropoda</taxon>
        <taxon>Hexapoda</taxon>
        <taxon>Insecta</taxon>
        <taxon>Pterygota</taxon>
        <taxon>Neoptera</taxon>
        <taxon>Paraneoptera</taxon>
        <taxon>Hemiptera</taxon>
        <taxon>Auchenorrhyncha</taxon>
        <taxon>Cercopoidea</taxon>
        <taxon>Clastopteridae</taxon>
        <taxon>Clastoptera</taxon>
    </lineage>
</organism>
<feature type="non-terminal residue" evidence="1">
    <location>
        <position position="1"/>
    </location>
</feature>
<accession>A0A1B6CIR7</accession>
<dbReference type="EMBL" id="GEDC01023950">
    <property type="protein sequence ID" value="JAS13348.1"/>
    <property type="molecule type" value="Transcribed_RNA"/>
</dbReference>
<sequence length="108" mass="12125">LILNTTSIVNLHVGVPTCKSGQVLVDYKLHYRHIWRQESESVLLKIPGKPDMLLVPEDICLDLTSDDDYTMVVRACRPEELVCGKGHPCIRKCCPDGESYIAPKTCQN</sequence>
<feature type="non-terminal residue" evidence="1">
    <location>
        <position position="108"/>
    </location>
</feature>
<protein>
    <submittedName>
        <fullName evidence="1">Uncharacterized protein</fullName>
    </submittedName>
</protein>
<name>A0A1B6CIR7_9HEMI</name>
<reference evidence="1" key="1">
    <citation type="submission" date="2015-12" db="EMBL/GenBank/DDBJ databases">
        <title>De novo transcriptome assembly of four potential Pierce s Disease insect vectors from Arizona vineyards.</title>
        <authorList>
            <person name="Tassone E.E."/>
        </authorList>
    </citation>
    <scope>NUCLEOTIDE SEQUENCE</scope>
</reference>
<dbReference type="AlphaFoldDB" id="A0A1B6CIR7"/>
<evidence type="ECO:0000313" key="1">
    <source>
        <dbReference type="EMBL" id="JAS13348.1"/>
    </source>
</evidence>
<gene>
    <name evidence="1" type="ORF">g.44817</name>
</gene>